<gene>
    <name evidence="1" type="ORF">LTS18_013664</name>
</gene>
<dbReference type="EMBL" id="JAWDJW010006376">
    <property type="protein sequence ID" value="KAK3065014.1"/>
    <property type="molecule type" value="Genomic_DNA"/>
</dbReference>
<organism evidence="1 2">
    <name type="scientific">Coniosporium uncinatum</name>
    <dbReference type="NCBI Taxonomy" id="93489"/>
    <lineage>
        <taxon>Eukaryota</taxon>
        <taxon>Fungi</taxon>
        <taxon>Dikarya</taxon>
        <taxon>Ascomycota</taxon>
        <taxon>Pezizomycotina</taxon>
        <taxon>Dothideomycetes</taxon>
        <taxon>Dothideomycetes incertae sedis</taxon>
        <taxon>Coniosporium</taxon>
    </lineage>
</organism>
<name>A0ACC3DC04_9PEZI</name>
<sequence length="152" mass="16875">MFSSKSVLAFGDRLKALPHLDAFIANAGVDTTRFERFEGNESMLTVNVISTLLIAMLALPKLRETSTTQQNPTHLTLTGSVIHIFAKDEYLSKPKQGHIFSSLNDEKNADMNDRYPLSKLLELLAFRQLVTEFDRATSGEEASVIVNYANPG</sequence>
<evidence type="ECO:0000313" key="1">
    <source>
        <dbReference type="EMBL" id="KAK3065014.1"/>
    </source>
</evidence>
<accession>A0ACC3DC04</accession>
<keyword evidence="2" id="KW-1185">Reference proteome</keyword>
<dbReference type="Proteomes" id="UP001186974">
    <property type="component" value="Unassembled WGS sequence"/>
</dbReference>
<protein>
    <submittedName>
        <fullName evidence="1">Uncharacterized protein</fullName>
    </submittedName>
</protein>
<reference evidence="1" key="1">
    <citation type="submission" date="2024-09" db="EMBL/GenBank/DDBJ databases">
        <title>Black Yeasts Isolated from many extreme environments.</title>
        <authorList>
            <person name="Coleine C."/>
            <person name="Stajich J.E."/>
            <person name="Selbmann L."/>
        </authorList>
    </citation>
    <scope>NUCLEOTIDE SEQUENCE</scope>
    <source>
        <strain evidence="1">CCFEE 5737</strain>
    </source>
</reference>
<evidence type="ECO:0000313" key="2">
    <source>
        <dbReference type="Proteomes" id="UP001186974"/>
    </source>
</evidence>
<proteinExistence type="predicted"/>
<comment type="caution">
    <text evidence="1">The sequence shown here is derived from an EMBL/GenBank/DDBJ whole genome shotgun (WGS) entry which is preliminary data.</text>
</comment>